<comment type="caution">
    <text evidence="1">The sequence shown here is derived from an EMBL/GenBank/DDBJ whole genome shotgun (WGS) entry which is preliminary data.</text>
</comment>
<sequence length="91" mass="10412">MGASVPQNFGDFARGMAFDKRGEGRKEGMEELAEIYRTILRVEHRHRDDAFWSSSRNWPSNYVLCHGIAKRTGRVYSALPGTWHLGNEDTL</sequence>
<gene>
    <name evidence="1" type="ORF">AXG93_1713s1120</name>
</gene>
<keyword evidence="2" id="KW-1185">Reference proteome</keyword>
<evidence type="ECO:0000313" key="1">
    <source>
        <dbReference type="EMBL" id="OAE23312.1"/>
    </source>
</evidence>
<proteinExistence type="predicted"/>
<dbReference type="AlphaFoldDB" id="A0A176VSK9"/>
<organism evidence="1 2">
    <name type="scientific">Marchantia polymorpha subsp. ruderalis</name>
    <dbReference type="NCBI Taxonomy" id="1480154"/>
    <lineage>
        <taxon>Eukaryota</taxon>
        <taxon>Viridiplantae</taxon>
        <taxon>Streptophyta</taxon>
        <taxon>Embryophyta</taxon>
        <taxon>Marchantiophyta</taxon>
        <taxon>Marchantiopsida</taxon>
        <taxon>Marchantiidae</taxon>
        <taxon>Marchantiales</taxon>
        <taxon>Marchantiaceae</taxon>
        <taxon>Marchantia</taxon>
    </lineage>
</organism>
<evidence type="ECO:0000313" key="2">
    <source>
        <dbReference type="Proteomes" id="UP000077202"/>
    </source>
</evidence>
<dbReference type="EMBL" id="LVLJ01002890">
    <property type="protein sequence ID" value="OAE23312.1"/>
    <property type="molecule type" value="Genomic_DNA"/>
</dbReference>
<name>A0A176VSK9_MARPO</name>
<dbReference type="Proteomes" id="UP000077202">
    <property type="component" value="Unassembled WGS sequence"/>
</dbReference>
<accession>A0A176VSK9</accession>
<reference evidence="1" key="1">
    <citation type="submission" date="2016-03" db="EMBL/GenBank/DDBJ databases">
        <title>Mechanisms controlling the formation of the plant cell surface in tip-growing cells are functionally conserved among land plants.</title>
        <authorList>
            <person name="Honkanen S."/>
            <person name="Jones V.A."/>
            <person name="Morieri G."/>
            <person name="Champion C."/>
            <person name="Hetherington A.J."/>
            <person name="Kelly S."/>
            <person name="Saint-Marcoux D."/>
            <person name="Proust H."/>
            <person name="Prescott H."/>
            <person name="Dolan L."/>
        </authorList>
    </citation>
    <scope>NUCLEOTIDE SEQUENCE [LARGE SCALE GENOMIC DNA]</scope>
    <source>
        <tissue evidence="1">Whole gametophyte</tissue>
    </source>
</reference>
<protein>
    <submittedName>
        <fullName evidence="1">Uncharacterized protein</fullName>
    </submittedName>
</protein>